<reference evidence="2 3" key="1">
    <citation type="submission" date="2024-06" db="EMBL/GenBank/DDBJ databases">
        <title>Genomic Encyclopedia of Type Strains, Phase IV (KMG-IV): sequencing the most valuable type-strain genomes for metagenomic binning, comparative biology and taxonomic classification.</title>
        <authorList>
            <person name="Goeker M."/>
        </authorList>
    </citation>
    <scope>NUCLEOTIDE SEQUENCE [LARGE SCALE GENOMIC DNA]</scope>
    <source>
        <strain evidence="2 3">DSM 21331</strain>
    </source>
</reference>
<dbReference type="Proteomes" id="UP001549145">
    <property type="component" value="Unassembled WGS sequence"/>
</dbReference>
<dbReference type="InterPro" id="IPR001173">
    <property type="entry name" value="Glyco_trans_2-like"/>
</dbReference>
<gene>
    <name evidence="2" type="ORF">ABID43_005218</name>
</gene>
<sequence length="577" mass="61263">MSEACPPGPGPSAEVEPALRFASSPAVTAPRRWAGAIRLFAGAPRETAAILRARLTGRRVRAAQRLAAVLGLDHRGLWCSSSRLVRLMPAPRGGDVDPAQIPGVDLRCASAGAIDGPAPLVILTAPGHGLLPGAAAQFQAAFADDPARQAIYGDALLIRPDGAAMPLLRPAFDRDYLMGVDYIGPVVALRRSGLAALGDIAEVPAHHRATDLILRLADRFGAGAIGHLPRPVSQSILAPDPTLHAAAPRGEGARSARHAIIRSALDRAGMGGVAIEAGHDGILTLRHPLPAEPPLVSLIVPTRDRLDLLRPCIDSLLERTDWQPREILICDNGSAEPATHRYFRDLAERGLARIVPCDGPFDFAAMNNAAARLARGRVLAFINNDVSTRQPDWLERLVREALRPDVGAVGAKLVDGQGRIQHGGVLLGPGGLVTHAHRHFPEAAPGYLAALSATRAVSAVTAACLVVEAAKFAAVGGFDGQAFAVDFNDVDLCLRLNAAGYRTLFVPGAVLDHFEAASRRWTPEALARHQREVAALKRQWGPLLAQDPHYHPGFDPDLGSYARLRLDWPGACPVSPR</sequence>
<dbReference type="InterPro" id="IPR029044">
    <property type="entry name" value="Nucleotide-diphossugar_trans"/>
</dbReference>
<accession>A0ABV2LCR7</accession>
<evidence type="ECO:0000313" key="2">
    <source>
        <dbReference type="EMBL" id="MET3695649.1"/>
    </source>
</evidence>
<dbReference type="Gene3D" id="3.90.550.10">
    <property type="entry name" value="Spore Coat Polysaccharide Biosynthesis Protein SpsA, Chain A"/>
    <property type="match status" value="1"/>
</dbReference>
<organism evidence="2 3">
    <name type="scientific">Methylobacterium goesingense</name>
    <dbReference type="NCBI Taxonomy" id="243690"/>
    <lineage>
        <taxon>Bacteria</taxon>
        <taxon>Pseudomonadati</taxon>
        <taxon>Pseudomonadota</taxon>
        <taxon>Alphaproteobacteria</taxon>
        <taxon>Hyphomicrobiales</taxon>
        <taxon>Methylobacteriaceae</taxon>
        <taxon>Methylobacterium</taxon>
    </lineage>
</organism>
<dbReference type="PANTHER" id="PTHR43179:SF7">
    <property type="entry name" value="RHAMNOSYLTRANSFERASE WBBL"/>
    <property type="match status" value="1"/>
</dbReference>
<evidence type="ECO:0000259" key="1">
    <source>
        <dbReference type="Pfam" id="PF00535"/>
    </source>
</evidence>
<dbReference type="Pfam" id="PF00535">
    <property type="entry name" value="Glycos_transf_2"/>
    <property type="match status" value="1"/>
</dbReference>
<dbReference type="SUPFAM" id="SSF53448">
    <property type="entry name" value="Nucleotide-diphospho-sugar transferases"/>
    <property type="match status" value="1"/>
</dbReference>
<dbReference type="EMBL" id="JBEPMM010000038">
    <property type="protein sequence ID" value="MET3695649.1"/>
    <property type="molecule type" value="Genomic_DNA"/>
</dbReference>
<dbReference type="RefSeq" id="WP_238283055.1">
    <property type="nucleotide sequence ID" value="NZ_BPQL01000242.1"/>
</dbReference>
<feature type="domain" description="Glycosyltransferase 2-like" evidence="1">
    <location>
        <begin position="297"/>
        <end position="413"/>
    </location>
</feature>
<protein>
    <submittedName>
        <fullName evidence="2">GT2 family glycosyltransferase</fullName>
    </submittedName>
</protein>
<evidence type="ECO:0000313" key="3">
    <source>
        <dbReference type="Proteomes" id="UP001549145"/>
    </source>
</evidence>
<name>A0ABV2LCR7_9HYPH</name>
<dbReference type="PANTHER" id="PTHR43179">
    <property type="entry name" value="RHAMNOSYLTRANSFERASE WBBL"/>
    <property type="match status" value="1"/>
</dbReference>
<comment type="caution">
    <text evidence="2">The sequence shown here is derived from an EMBL/GenBank/DDBJ whole genome shotgun (WGS) entry which is preliminary data.</text>
</comment>
<keyword evidence="3" id="KW-1185">Reference proteome</keyword>
<proteinExistence type="predicted"/>